<organism evidence="2 3">
    <name type="scientific">Nannocystis pusilla</name>
    <dbReference type="NCBI Taxonomy" id="889268"/>
    <lineage>
        <taxon>Bacteria</taxon>
        <taxon>Pseudomonadati</taxon>
        <taxon>Myxococcota</taxon>
        <taxon>Polyangia</taxon>
        <taxon>Nannocystales</taxon>
        <taxon>Nannocystaceae</taxon>
        <taxon>Nannocystis</taxon>
    </lineage>
</organism>
<accession>A0A9X3EV48</accession>
<dbReference type="GO" id="GO:0031419">
    <property type="term" value="F:cobalamin binding"/>
    <property type="evidence" value="ECO:0007669"/>
    <property type="project" value="InterPro"/>
</dbReference>
<reference evidence="2" key="1">
    <citation type="submission" date="2022-11" db="EMBL/GenBank/DDBJ databases">
        <title>Minimal conservation of predation-associated metabolite biosynthetic gene clusters underscores biosynthetic potential of Myxococcota including descriptions for ten novel species: Archangium lansinium sp. nov., Myxococcus landrumus sp. nov., Nannocystis bai.</title>
        <authorList>
            <person name="Ahearne A."/>
            <person name="Stevens C."/>
            <person name="Phillips K."/>
        </authorList>
    </citation>
    <scope>NUCLEOTIDE SEQUENCE</scope>
    <source>
        <strain evidence="2">Na p29</strain>
    </source>
</reference>
<dbReference type="InterPro" id="IPR036724">
    <property type="entry name" value="Cobalamin-bd_sf"/>
</dbReference>
<evidence type="ECO:0000256" key="1">
    <source>
        <dbReference type="SAM" id="MobiDB-lite"/>
    </source>
</evidence>
<dbReference type="EMBL" id="JAPNKE010000002">
    <property type="protein sequence ID" value="MCY1010636.1"/>
    <property type="molecule type" value="Genomic_DNA"/>
</dbReference>
<proteinExistence type="predicted"/>
<sequence length="172" mass="17519">MQAGLGGGLGGFVRPGPGERVTPLDRGRLAAPFEALRARGEALGSPRVALVAFGTASEVRPRVEYARAYFPVGGFEVVEDEPTESVQVAAARFANSGAKVAVICGADARYATAVPELVPGLRAAGARVIVLAGRPKDLWEALAAAGVDVFIAAGADALAALGAVQERLEVLA</sequence>
<comment type="caution">
    <text evidence="2">The sequence shown here is derived from an EMBL/GenBank/DDBJ whole genome shotgun (WGS) entry which is preliminary data.</text>
</comment>
<name>A0A9X3EV48_9BACT</name>
<evidence type="ECO:0008006" key="4">
    <source>
        <dbReference type="Google" id="ProtNLM"/>
    </source>
</evidence>
<dbReference type="SUPFAM" id="SSF52242">
    <property type="entry name" value="Cobalamin (vitamin B12)-binding domain"/>
    <property type="match status" value="1"/>
</dbReference>
<gene>
    <name evidence="2" type="ORF">OV079_34740</name>
</gene>
<dbReference type="AlphaFoldDB" id="A0A9X3EV48"/>
<evidence type="ECO:0000313" key="2">
    <source>
        <dbReference type="EMBL" id="MCY1010636.1"/>
    </source>
</evidence>
<dbReference type="Gene3D" id="3.40.50.280">
    <property type="entry name" value="Cobalamin-binding domain"/>
    <property type="match status" value="1"/>
</dbReference>
<protein>
    <recommendedName>
        <fullName evidence="4">Methylmalonyl-CoA mutase</fullName>
    </recommendedName>
</protein>
<dbReference type="GO" id="GO:0046872">
    <property type="term" value="F:metal ion binding"/>
    <property type="evidence" value="ECO:0007669"/>
    <property type="project" value="InterPro"/>
</dbReference>
<dbReference type="RefSeq" id="WP_267773669.1">
    <property type="nucleotide sequence ID" value="NZ_JAPNKE010000002.1"/>
</dbReference>
<feature type="region of interest" description="Disordered" evidence="1">
    <location>
        <begin position="1"/>
        <end position="24"/>
    </location>
</feature>
<keyword evidence="3" id="KW-1185">Reference proteome</keyword>
<dbReference type="Proteomes" id="UP001150924">
    <property type="component" value="Unassembled WGS sequence"/>
</dbReference>
<feature type="compositionally biased region" description="Gly residues" evidence="1">
    <location>
        <begin position="1"/>
        <end position="13"/>
    </location>
</feature>
<evidence type="ECO:0000313" key="3">
    <source>
        <dbReference type="Proteomes" id="UP001150924"/>
    </source>
</evidence>